<dbReference type="AlphaFoldDB" id="A0A0L8IE43"/>
<reference evidence="1" key="1">
    <citation type="submission" date="2015-07" db="EMBL/GenBank/DDBJ databases">
        <title>MeaNS - Measles Nucleotide Surveillance Program.</title>
        <authorList>
            <person name="Tran T."/>
            <person name="Druce J."/>
        </authorList>
    </citation>
    <scope>NUCLEOTIDE SEQUENCE</scope>
    <source>
        <strain evidence="1">UCB-OBI-ISO-001</strain>
        <tissue evidence="1">Gonad</tissue>
    </source>
</reference>
<dbReference type="EMBL" id="KQ415989">
    <property type="protein sequence ID" value="KOF99320.1"/>
    <property type="molecule type" value="Genomic_DNA"/>
</dbReference>
<proteinExistence type="predicted"/>
<protein>
    <submittedName>
        <fullName evidence="1">Uncharacterized protein</fullName>
    </submittedName>
</protein>
<organism evidence="1">
    <name type="scientific">Octopus bimaculoides</name>
    <name type="common">California two-spotted octopus</name>
    <dbReference type="NCBI Taxonomy" id="37653"/>
    <lineage>
        <taxon>Eukaryota</taxon>
        <taxon>Metazoa</taxon>
        <taxon>Spiralia</taxon>
        <taxon>Lophotrochozoa</taxon>
        <taxon>Mollusca</taxon>
        <taxon>Cephalopoda</taxon>
        <taxon>Coleoidea</taxon>
        <taxon>Octopodiformes</taxon>
        <taxon>Octopoda</taxon>
        <taxon>Incirrata</taxon>
        <taxon>Octopodidae</taxon>
        <taxon>Octopus</taxon>
    </lineage>
</organism>
<gene>
    <name evidence="1" type="ORF">OCBIM_22018185mg</name>
</gene>
<sequence>MCQAIKNLYQLTFLMFFSITNPSCYDNIFTCSQTEKKLNKWTNKIKCIASLLGNNLVN</sequence>
<accession>A0A0L8IE43</accession>
<name>A0A0L8IE43_OCTBM</name>
<evidence type="ECO:0000313" key="1">
    <source>
        <dbReference type="EMBL" id="KOF99320.1"/>
    </source>
</evidence>